<evidence type="ECO:0000256" key="1">
    <source>
        <dbReference type="ARBA" id="ARBA00022679"/>
    </source>
</evidence>
<evidence type="ECO:0000256" key="4">
    <source>
        <dbReference type="ARBA" id="ARBA00022842"/>
    </source>
</evidence>
<dbReference type="GO" id="GO:0046872">
    <property type="term" value="F:metal ion binding"/>
    <property type="evidence" value="ECO:0007669"/>
    <property type="project" value="UniProtKB-KW"/>
</dbReference>
<dbReference type="SUPFAM" id="SSF53613">
    <property type="entry name" value="Ribokinase-like"/>
    <property type="match status" value="1"/>
</dbReference>
<dbReference type="GO" id="GO:0043843">
    <property type="term" value="F:ADP-specific glucokinase activity"/>
    <property type="evidence" value="ECO:0007669"/>
    <property type="project" value="TreeGrafter"/>
</dbReference>
<name>A0A2P6NCT0_9EUKA</name>
<dbReference type="GO" id="GO:0006096">
    <property type="term" value="P:glycolytic process"/>
    <property type="evidence" value="ECO:0007669"/>
    <property type="project" value="UniProtKB-KW"/>
</dbReference>
<evidence type="ECO:0000256" key="3">
    <source>
        <dbReference type="ARBA" id="ARBA00022777"/>
    </source>
</evidence>
<protein>
    <recommendedName>
        <fullName evidence="9">ADP-dependent glucokinase</fullName>
    </recommendedName>
</protein>
<proteinExistence type="predicted"/>
<keyword evidence="6" id="KW-0472">Membrane</keyword>
<gene>
    <name evidence="7" type="ORF">PROFUN_10864</name>
</gene>
<keyword evidence="5" id="KW-0324">Glycolysis</keyword>
<evidence type="ECO:0000256" key="6">
    <source>
        <dbReference type="SAM" id="Phobius"/>
    </source>
</evidence>
<dbReference type="InParanoid" id="A0A2P6NCT0"/>
<keyword evidence="8" id="KW-1185">Reference proteome</keyword>
<organism evidence="7 8">
    <name type="scientific">Planoprotostelium fungivorum</name>
    <dbReference type="NCBI Taxonomy" id="1890364"/>
    <lineage>
        <taxon>Eukaryota</taxon>
        <taxon>Amoebozoa</taxon>
        <taxon>Evosea</taxon>
        <taxon>Variosea</taxon>
        <taxon>Cavosteliida</taxon>
        <taxon>Cavosteliaceae</taxon>
        <taxon>Planoprotostelium</taxon>
    </lineage>
</organism>
<dbReference type="PROSITE" id="PS51255">
    <property type="entry name" value="ADPK"/>
    <property type="match status" value="1"/>
</dbReference>
<dbReference type="GO" id="GO:0006006">
    <property type="term" value="P:glucose metabolic process"/>
    <property type="evidence" value="ECO:0007669"/>
    <property type="project" value="TreeGrafter"/>
</dbReference>
<sequence>MLVYREDTPASMKTIISLSVLFVLLAIFYPLLTSFFLHDTVQSPSIESQVLGALLSVENISTVVPCGLVAVGYNSNLDLIVNALDLMGNMGLAKPNFDHGKSTKHPAEVSAEIEREGIDEENKRHQHSEPPATWIDAERLSNLTDFRQVFGYFFQTGSAAERFADADVWSKILTRASQLEHKIYFTGGNAGLIANRFAQEGCKSVILGGAVGGKLSELLHPSVVVPQRTDIQYDKATARSNQAEDEVHLIMEYPRGAHFNGLKAPRANRFIVHSDTTNAELKLMQPFHTLLTEKISQGQFPQVVVISGFHLLDVQTSEMQKSSIDAALSYFTDDNQLPRSVPIHFELASMKNGEFIRSLAEKLLPRVDSIGLNEQELGSFYLAMGGKRYTLEQFAHPEVRTVLDALQFIYNVVSRTRSGRHVTRIHFHCLQYHILLTPNDSKDSWGSSPAAVTAGSLTATRQACDNDNIQQKDTELQVSLSIEKGEYGTEDILLEGGHAVHSWKEGQVTFSFAPVLVCKVPLKTVGLGDAISAVGLLRHLPFTSK</sequence>
<keyword evidence="6" id="KW-1133">Transmembrane helix</keyword>
<reference evidence="7 8" key="1">
    <citation type="journal article" date="2018" name="Genome Biol. Evol.">
        <title>Multiple Roots of Fruiting Body Formation in Amoebozoa.</title>
        <authorList>
            <person name="Hillmann F."/>
            <person name="Forbes G."/>
            <person name="Novohradska S."/>
            <person name="Ferling I."/>
            <person name="Riege K."/>
            <person name="Groth M."/>
            <person name="Westermann M."/>
            <person name="Marz M."/>
            <person name="Spaller T."/>
            <person name="Winckler T."/>
            <person name="Schaap P."/>
            <person name="Glockner G."/>
        </authorList>
    </citation>
    <scope>NUCLEOTIDE SEQUENCE [LARGE SCALE GENOMIC DNA]</scope>
    <source>
        <strain evidence="7 8">Jena</strain>
    </source>
</reference>
<accession>A0A2P6NCT0</accession>
<keyword evidence="6" id="KW-0812">Transmembrane</keyword>
<dbReference type="EMBL" id="MDYQ01000119">
    <property type="protein sequence ID" value="PRP81764.1"/>
    <property type="molecule type" value="Genomic_DNA"/>
</dbReference>
<dbReference type="InterPro" id="IPR007666">
    <property type="entry name" value="ADP_PFK/GK"/>
</dbReference>
<evidence type="ECO:0008006" key="9">
    <source>
        <dbReference type="Google" id="ProtNLM"/>
    </source>
</evidence>
<feature type="transmembrane region" description="Helical" evidence="6">
    <location>
        <begin position="15"/>
        <end position="37"/>
    </location>
</feature>
<evidence type="ECO:0000313" key="7">
    <source>
        <dbReference type="EMBL" id="PRP81764.1"/>
    </source>
</evidence>
<dbReference type="Proteomes" id="UP000241769">
    <property type="component" value="Unassembled WGS sequence"/>
</dbReference>
<evidence type="ECO:0000313" key="8">
    <source>
        <dbReference type="Proteomes" id="UP000241769"/>
    </source>
</evidence>
<dbReference type="STRING" id="1890364.A0A2P6NCT0"/>
<keyword evidence="2" id="KW-0479">Metal-binding</keyword>
<dbReference type="OrthoDB" id="5847021at2759"/>
<comment type="caution">
    <text evidence="7">The sequence shown here is derived from an EMBL/GenBank/DDBJ whole genome shotgun (WGS) entry which is preliminary data.</text>
</comment>
<dbReference type="PANTHER" id="PTHR21208:SF0">
    <property type="entry name" value="ADP-DEPENDENT GLUCOKINASE"/>
    <property type="match status" value="1"/>
</dbReference>
<dbReference type="PANTHER" id="PTHR21208">
    <property type="entry name" value="ADP-DEPENDENT GLUCOKINASE"/>
    <property type="match status" value="1"/>
</dbReference>
<dbReference type="Pfam" id="PF04587">
    <property type="entry name" value="ADP_PFK_GK"/>
    <property type="match status" value="1"/>
</dbReference>
<keyword evidence="1" id="KW-0808">Transferase</keyword>
<keyword evidence="4" id="KW-0460">Magnesium</keyword>
<dbReference type="AlphaFoldDB" id="A0A2P6NCT0"/>
<dbReference type="GO" id="GO:0005783">
    <property type="term" value="C:endoplasmic reticulum"/>
    <property type="evidence" value="ECO:0007669"/>
    <property type="project" value="TreeGrafter"/>
</dbReference>
<dbReference type="Gene3D" id="3.40.1190.20">
    <property type="match status" value="1"/>
</dbReference>
<dbReference type="FunCoup" id="A0A2P6NCT0">
    <property type="interactions" value="189"/>
</dbReference>
<keyword evidence="3" id="KW-0418">Kinase</keyword>
<evidence type="ECO:0000256" key="2">
    <source>
        <dbReference type="ARBA" id="ARBA00022723"/>
    </source>
</evidence>
<evidence type="ECO:0000256" key="5">
    <source>
        <dbReference type="ARBA" id="ARBA00023152"/>
    </source>
</evidence>
<dbReference type="InterPro" id="IPR029056">
    <property type="entry name" value="Ribokinase-like"/>
</dbReference>